<evidence type="ECO:0000256" key="2">
    <source>
        <dbReference type="ARBA" id="ARBA00022692"/>
    </source>
</evidence>
<dbReference type="SUPFAM" id="SSF50729">
    <property type="entry name" value="PH domain-like"/>
    <property type="match status" value="1"/>
</dbReference>
<accession>A0A8H3I8M6</accession>
<evidence type="ECO:0000256" key="6">
    <source>
        <dbReference type="SAM" id="MobiDB-lite"/>
    </source>
</evidence>
<feature type="compositionally biased region" description="Low complexity" evidence="6">
    <location>
        <begin position="662"/>
        <end position="678"/>
    </location>
</feature>
<dbReference type="InterPro" id="IPR031968">
    <property type="entry name" value="VASt"/>
</dbReference>
<dbReference type="Proteomes" id="UP000664534">
    <property type="component" value="Unassembled WGS sequence"/>
</dbReference>
<evidence type="ECO:0000259" key="8">
    <source>
        <dbReference type="PROSITE" id="PS51778"/>
    </source>
</evidence>
<dbReference type="GO" id="GO:0016020">
    <property type="term" value="C:membrane"/>
    <property type="evidence" value="ECO:0007669"/>
    <property type="project" value="UniProtKB-SubCell"/>
</dbReference>
<feature type="compositionally biased region" description="Polar residues" evidence="6">
    <location>
        <begin position="457"/>
        <end position="469"/>
    </location>
</feature>
<proteinExistence type="predicted"/>
<evidence type="ECO:0000256" key="1">
    <source>
        <dbReference type="ARBA" id="ARBA00004370"/>
    </source>
</evidence>
<dbReference type="SMART" id="SM00233">
    <property type="entry name" value="PH"/>
    <property type="match status" value="1"/>
</dbReference>
<feature type="compositionally biased region" description="Low complexity" evidence="6">
    <location>
        <begin position="428"/>
        <end position="448"/>
    </location>
</feature>
<dbReference type="CDD" id="cd07609">
    <property type="entry name" value="BAR_SIP3_fungi"/>
    <property type="match status" value="1"/>
</dbReference>
<dbReference type="FunFam" id="2.30.29.30:FF:000349">
    <property type="entry name" value="Transcription factor SipA3"/>
    <property type="match status" value="1"/>
</dbReference>
<dbReference type="Pfam" id="PF16746">
    <property type="entry name" value="BAR_3"/>
    <property type="match status" value="1"/>
</dbReference>
<dbReference type="InterPro" id="IPR001849">
    <property type="entry name" value="PH_domain"/>
</dbReference>
<feature type="domain" description="VASt" evidence="8">
    <location>
        <begin position="952"/>
        <end position="1123"/>
    </location>
</feature>
<dbReference type="SUPFAM" id="SSF103657">
    <property type="entry name" value="BAR/IMD domain-like"/>
    <property type="match status" value="1"/>
</dbReference>
<sequence length="1405" mass="156306">MADVPALVQVGRPITLIPVGLKEAALDSPTFRSGFTHFSEQFDLVEKWLEGYVKCMSKLSLEVQSFETAVNGFLAQTTPPTHLSEAVIDHDYTLLAMKRYGEGAKEFWTATISGFKKIQANMLEPIRAFLLNDLRSFKDTRRNLHVAQKELDNLQSRYSSQAKTKEASSLREDAFQLHEARKAYLKASMDFSVTAPQLRIALDRMLVKVFADQWRDMRNPRQNISASIGKWGNDIERVRNWSREMENSEKAFRRELQTARKQIEESAEAAARPSRELDDYAVGSASASAARAPSTVNLQTPSGRPLRSEKQGWLNLRIVSGKPSRTIWLRRWFYVKNGIFGWLVQGSRSGGVEESDKIGVLLCNVKPSSCDDRRYVFEVKTKDTTIVVQAETQPELMEWLAAFDIAKQKALEDPASTESPGFGPPTQDPAFAISPPSAPEFAASAADSGMPQHTDDNTGASGIDRSSTLPVPGGDHSANRSSFDVTSHRRSFAERDVDASRDPASRIIQKLDLHRKPLGSDRLAGSLASPGLSGGGIASLIAASHTSMPVGPGALPTPPPPETLVSRKSSAPMRELPISTLAPNTLANPPAPTNLSAAAVIVNGERGVGVGRTDASGGGLMANIWGSTNWGHINRLERGEVNSPQETSTKLADAPSPMIRQSNPSPASRSPPQSAAVPGASNSASGSIGPDKTTGMSLASSPSHRKTISLGGDEKYDASPLKYPNYYPLQLKTQDAQFRLLFPNVRRDERVVLVFKATWSPNEQQDLNGRVYVTETNLYFYSNHCGMTLITSVALDSISDITAATGKECDFVFCHLKTNNNQTTTYNRITIKIFLEPLNLLQRRLNFLVRNRTSQEIGIEEIMKTLIKMEQDDPESSPSIDSWENVSINTPTDGDSNSRRNASHKDQRDLRASVVVDQGLYGSSALQVDGAGDNTKTFKLPRQPIVYAPSGMDRLVVEKVFDVSPKALFHVLFGDKSVVWQLLYHERRARNIKQGPWIQLDHGHLRRDFEYQIEYLDTFRRVQHAKVTDHQMVEVANEHLLYVISDRKSPWHLPNRDSFLLLTKVVLTHLSKSKCKLAVYTKIEWTRTPPLTKGIIAEAALKDLELDALDLADVVADQVRNFASAYGRTKNAIQIFGPVGLQTQSSLFAGNDTPLKAQLRRKTGQRTLTALAFESLGSLLETLATSAMQIVYDFVRWVWKTIDANSVLLAALATSFLINVVFSSTGTSQWWRERKAGQFMNSLGIRPDLTMSKAIYLHELHGSTALELGHREGSSKCRDTFDSIMNLGDEEKLHSMIPSQAPAARRLQRSREHLGSQRHDLLVAMRVVNSIEREMLQAEWENWLLEENVKCKHFGAKLSRNTTELLAREKDRQHNLDGRSRRLEEIQAWQKQYCKSCNKELENVV</sequence>
<evidence type="ECO:0000259" key="7">
    <source>
        <dbReference type="PROSITE" id="PS50003"/>
    </source>
</evidence>
<keyword evidence="5" id="KW-0175">Coiled coil</keyword>
<protein>
    <submittedName>
        <fullName evidence="9">SNF1-interacting protein</fullName>
    </submittedName>
</protein>
<dbReference type="Pfam" id="PF00169">
    <property type="entry name" value="PH"/>
    <property type="match status" value="1"/>
</dbReference>
<dbReference type="Gene3D" id="2.30.29.30">
    <property type="entry name" value="Pleckstrin-homology domain (PH domain)/Phosphotyrosine-binding domain (PTB)"/>
    <property type="match status" value="2"/>
</dbReference>
<dbReference type="OrthoDB" id="10070851at2759"/>
<keyword evidence="10" id="KW-1185">Reference proteome</keyword>
<reference evidence="9" key="1">
    <citation type="submission" date="2021-03" db="EMBL/GenBank/DDBJ databases">
        <authorList>
            <person name="Tagirdzhanova G."/>
        </authorList>
    </citation>
    <scope>NUCLEOTIDE SEQUENCE</scope>
</reference>
<keyword evidence="4" id="KW-0472">Membrane</keyword>
<gene>
    <name evidence="9" type="primary">SIP3</name>
    <name evidence="9" type="ORF">IMSHALPRED_007603</name>
</gene>
<dbReference type="GO" id="GO:0005737">
    <property type="term" value="C:cytoplasm"/>
    <property type="evidence" value="ECO:0007669"/>
    <property type="project" value="InterPro"/>
</dbReference>
<dbReference type="InterPro" id="IPR027267">
    <property type="entry name" value="AH/BAR_dom_sf"/>
</dbReference>
<keyword evidence="3" id="KW-1133">Transmembrane helix</keyword>
<feature type="compositionally biased region" description="Polar residues" evidence="6">
    <location>
        <begin position="876"/>
        <end position="895"/>
    </location>
</feature>
<dbReference type="InterPro" id="IPR004148">
    <property type="entry name" value="BAR_dom"/>
</dbReference>
<evidence type="ECO:0000313" key="9">
    <source>
        <dbReference type="EMBL" id="CAF9909098.1"/>
    </source>
</evidence>
<dbReference type="Pfam" id="PF16016">
    <property type="entry name" value="VASt"/>
    <property type="match status" value="1"/>
</dbReference>
<dbReference type="EMBL" id="CAJPDT010000005">
    <property type="protein sequence ID" value="CAF9909098.1"/>
    <property type="molecule type" value="Genomic_DNA"/>
</dbReference>
<evidence type="ECO:0000256" key="4">
    <source>
        <dbReference type="ARBA" id="ARBA00023136"/>
    </source>
</evidence>
<dbReference type="CDD" id="cd13280">
    <property type="entry name" value="PH_SIP3"/>
    <property type="match status" value="1"/>
</dbReference>
<feature type="region of interest" description="Disordered" evidence="6">
    <location>
        <begin position="870"/>
        <end position="909"/>
    </location>
</feature>
<dbReference type="PROSITE" id="PS51778">
    <property type="entry name" value="VAST"/>
    <property type="match status" value="1"/>
</dbReference>
<keyword evidence="2" id="KW-0812">Transmembrane</keyword>
<comment type="caution">
    <text evidence="9">The sequence shown here is derived from an EMBL/GenBank/DDBJ whole genome shotgun (WGS) entry which is preliminary data.</text>
</comment>
<feature type="region of interest" description="Disordered" evidence="6">
    <location>
        <begin position="412"/>
        <end position="498"/>
    </location>
</feature>
<evidence type="ECO:0000256" key="5">
    <source>
        <dbReference type="SAM" id="Coils"/>
    </source>
</evidence>
<evidence type="ECO:0000313" key="10">
    <source>
        <dbReference type="Proteomes" id="UP000664534"/>
    </source>
</evidence>
<name>A0A8H3I8M6_9LECA</name>
<feature type="region of interest" description="Disordered" evidence="6">
    <location>
        <begin position="638"/>
        <end position="714"/>
    </location>
</feature>
<organism evidence="9 10">
    <name type="scientific">Imshaugia aleurites</name>
    <dbReference type="NCBI Taxonomy" id="172621"/>
    <lineage>
        <taxon>Eukaryota</taxon>
        <taxon>Fungi</taxon>
        <taxon>Dikarya</taxon>
        <taxon>Ascomycota</taxon>
        <taxon>Pezizomycotina</taxon>
        <taxon>Lecanoromycetes</taxon>
        <taxon>OSLEUM clade</taxon>
        <taxon>Lecanoromycetidae</taxon>
        <taxon>Lecanorales</taxon>
        <taxon>Lecanorineae</taxon>
        <taxon>Parmeliaceae</taxon>
        <taxon>Imshaugia</taxon>
    </lineage>
</organism>
<feature type="coiled-coil region" evidence="5">
    <location>
        <begin position="242"/>
        <end position="269"/>
    </location>
</feature>
<dbReference type="InterPro" id="IPR042067">
    <property type="entry name" value="Sip3_PH"/>
</dbReference>
<dbReference type="InterPro" id="IPR039463">
    <property type="entry name" value="Sip3/Lam1_BAR"/>
</dbReference>
<feature type="domain" description="PH" evidence="7">
    <location>
        <begin position="307"/>
        <end position="408"/>
    </location>
</feature>
<dbReference type="Gene3D" id="1.20.1270.60">
    <property type="entry name" value="Arfaptin homology (AH) domain/BAR domain"/>
    <property type="match status" value="1"/>
</dbReference>
<dbReference type="PANTHER" id="PTHR14248">
    <property type="entry name" value="CYCLIN Y, ISOFORM A"/>
    <property type="match status" value="1"/>
</dbReference>
<dbReference type="InterPro" id="IPR011993">
    <property type="entry name" value="PH-like_dom_sf"/>
</dbReference>
<evidence type="ECO:0000256" key="3">
    <source>
        <dbReference type="ARBA" id="ARBA00022989"/>
    </source>
</evidence>
<dbReference type="FunFam" id="1.20.1270.60:FF:000079">
    <property type="entry name" value="Transcription factor SipA3"/>
    <property type="match status" value="1"/>
</dbReference>
<comment type="subcellular location">
    <subcellularLocation>
        <location evidence="1">Membrane</location>
    </subcellularLocation>
</comment>
<dbReference type="PROSITE" id="PS50003">
    <property type="entry name" value="PH_DOMAIN"/>
    <property type="match status" value="1"/>
</dbReference>